<dbReference type="EMBL" id="JABBGI010000014">
    <property type="protein sequence ID" value="NML70606.1"/>
    <property type="molecule type" value="Genomic_DNA"/>
</dbReference>
<organism evidence="1 2">
    <name type="scientific">Chryseobacterium antibioticum</name>
    <dbReference type="NCBI Taxonomy" id="2728847"/>
    <lineage>
        <taxon>Bacteria</taxon>
        <taxon>Pseudomonadati</taxon>
        <taxon>Bacteroidota</taxon>
        <taxon>Flavobacteriia</taxon>
        <taxon>Flavobacteriales</taxon>
        <taxon>Weeksellaceae</taxon>
        <taxon>Chryseobacterium group</taxon>
        <taxon>Chryseobacterium</taxon>
    </lineage>
</organism>
<reference evidence="1 2" key="1">
    <citation type="submission" date="2020-04" db="EMBL/GenBank/DDBJ databases">
        <title>Chryseobacterium sp. RP-3-3 sp. nov., isolated from Jeju soil.</title>
        <authorList>
            <person name="Dahal R.H."/>
        </authorList>
    </citation>
    <scope>NUCLEOTIDE SEQUENCE [LARGE SCALE GENOMIC DNA]</scope>
    <source>
        <strain evidence="1 2">RP-3-3</strain>
    </source>
</reference>
<evidence type="ECO:0000313" key="1">
    <source>
        <dbReference type="EMBL" id="NML70606.1"/>
    </source>
</evidence>
<protein>
    <submittedName>
        <fullName evidence="1">Uncharacterized protein</fullName>
    </submittedName>
</protein>
<comment type="caution">
    <text evidence="1">The sequence shown here is derived from an EMBL/GenBank/DDBJ whole genome shotgun (WGS) entry which is preliminary data.</text>
</comment>
<name>A0A7Y0FSF4_9FLAO</name>
<dbReference type="AlphaFoldDB" id="A0A7Y0FSF4"/>
<proteinExistence type="predicted"/>
<gene>
    <name evidence="1" type="ORF">HHL23_12430</name>
</gene>
<dbReference type="Proteomes" id="UP000544054">
    <property type="component" value="Unassembled WGS sequence"/>
</dbReference>
<evidence type="ECO:0000313" key="2">
    <source>
        <dbReference type="Proteomes" id="UP000544054"/>
    </source>
</evidence>
<sequence length="104" mass="12252">MLIKAKSRNEIIHYSSENWNVGERQIDKYIAQARKLIQSEIQKNIEYDYAKAVRRYETLYQSAIDNRDYRLASSINKEIANLQGLYKIQIEHSGNIEFISNIPD</sequence>
<accession>A0A7Y0FSF4</accession>
<keyword evidence="2" id="KW-1185">Reference proteome</keyword>